<evidence type="ECO:0000256" key="2">
    <source>
        <dbReference type="ARBA" id="ARBA00022448"/>
    </source>
</evidence>
<comment type="similarity">
    <text evidence="1 4">Belongs to the plant LTP family.</text>
</comment>
<gene>
    <name evidence="7" type="ORF">AQUCO_04500232v1</name>
</gene>
<dbReference type="Gene3D" id="1.10.110.10">
    <property type="entry name" value="Plant lipid-transfer and hydrophobic proteins"/>
    <property type="match status" value="1"/>
</dbReference>
<keyword evidence="8" id="KW-1185">Reference proteome</keyword>
<sequence>MANSVVFKVALVLVAFMLVTAPYAAQGAISCGQVVNKLSPCIKYLQGAGPLPPACCAGVRALNGAAKTTPDRQTACGCIKSAANSFKVNPGLANGLPGKCGVSIGYPISPSVDCSKVR</sequence>
<dbReference type="InterPro" id="IPR000528">
    <property type="entry name" value="Plant_nsLTP"/>
</dbReference>
<protein>
    <recommendedName>
        <fullName evidence="4">Non-specific lipid-transfer protein</fullName>
    </recommendedName>
</protein>
<evidence type="ECO:0000313" key="7">
    <source>
        <dbReference type="EMBL" id="PIA32477.1"/>
    </source>
</evidence>
<dbReference type="PANTHER" id="PTHR33076">
    <property type="entry name" value="NON-SPECIFIC LIPID-TRANSFER PROTEIN 2-RELATED"/>
    <property type="match status" value="1"/>
</dbReference>
<feature type="chain" id="PRO_5013902156" description="Non-specific lipid-transfer protein" evidence="5">
    <location>
        <begin position="28"/>
        <end position="118"/>
    </location>
</feature>
<dbReference type="STRING" id="218851.A0A2G5CNQ3"/>
<name>A0A2G5CNQ3_AQUCA</name>
<dbReference type="InterPro" id="IPR036312">
    <property type="entry name" value="Bifun_inhib/LTP/seed_sf"/>
</dbReference>
<dbReference type="SMART" id="SM00499">
    <property type="entry name" value="AAI"/>
    <property type="match status" value="1"/>
</dbReference>
<feature type="signal peptide" evidence="5">
    <location>
        <begin position="1"/>
        <end position="27"/>
    </location>
</feature>
<proteinExistence type="inferred from homology"/>
<organism evidence="7 8">
    <name type="scientific">Aquilegia coerulea</name>
    <name type="common">Rocky mountain columbine</name>
    <dbReference type="NCBI Taxonomy" id="218851"/>
    <lineage>
        <taxon>Eukaryota</taxon>
        <taxon>Viridiplantae</taxon>
        <taxon>Streptophyta</taxon>
        <taxon>Embryophyta</taxon>
        <taxon>Tracheophyta</taxon>
        <taxon>Spermatophyta</taxon>
        <taxon>Magnoliopsida</taxon>
        <taxon>Ranunculales</taxon>
        <taxon>Ranunculaceae</taxon>
        <taxon>Thalictroideae</taxon>
        <taxon>Aquilegia</taxon>
    </lineage>
</organism>
<evidence type="ECO:0000256" key="5">
    <source>
        <dbReference type="SAM" id="SignalP"/>
    </source>
</evidence>
<dbReference type="OrthoDB" id="1890443at2759"/>
<evidence type="ECO:0000256" key="4">
    <source>
        <dbReference type="RuleBase" id="RU000628"/>
    </source>
</evidence>
<dbReference type="CDD" id="cd01960">
    <property type="entry name" value="nsLTP1"/>
    <property type="match status" value="1"/>
</dbReference>
<dbReference type="PRINTS" id="PR00382">
    <property type="entry name" value="LIPIDTRNSFER"/>
</dbReference>
<reference evidence="7 8" key="1">
    <citation type="submission" date="2017-09" db="EMBL/GenBank/DDBJ databases">
        <title>WGS assembly of Aquilegia coerulea Goldsmith.</title>
        <authorList>
            <person name="Hodges S."/>
            <person name="Kramer E."/>
            <person name="Nordborg M."/>
            <person name="Tomkins J."/>
            <person name="Borevitz J."/>
            <person name="Derieg N."/>
            <person name="Yan J."/>
            <person name="Mihaltcheva S."/>
            <person name="Hayes R.D."/>
            <person name="Rokhsar D."/>
        </authorList>
    </citation>
    <scope>NUCLEOTIDE SEQUENCE [LARGE SCALE GENOMIC DNA]</scope>
    <source>
        <strain evidence="8">cv. Goldsmith</strain>
    </source>
</reference>
<feature type="domain" description="Bifunctional inhibitor/plant lipid transfer protein/seed storage helical" evidence="6">
    <location>
        <begin position="31"/>
        <end position="114"/>
    </location>
</feature>
<evidence type="ECO:0000256" key="3">
    <source>
        <dbReference type="ARBA" id="ARBA00023157"/>
    </source>
</evidence>
<dbReference type="PROSITE" id="PS00597">
    <property type="entry name" value="PLANT_LTP"/>
    <property type="match status" value="1"/>
</dbReference>
<dbReference type="InParanoid" id="A0A2G5CNQ3"/>
<dbReference type="InterPro" id="IPR016140">
    <property type="entry name" value="Bifunc_inhib/LTP/seed_store"/>
</dbReference>
<dbReference type="FunCoup" id="A0A2G5CNQ3">
    <property type="interactions" value="72"/>
</dbReference>
<dbReference type="GO" id="GO:0006869">
    <property type="term" value="P:lipid transport"/>
    <property type="evidence" value="ECO:0007669"/>
    <property type="project" value="InterPro"/>
</dbReference>
<dbReference type="Proteomes" id="UP000230069">
    <property type="component" value="Unassembled WGS sequence"/>
</dbReference>
<keyword evidence="2 4" id="KW-0813">Transport</keyword>
<keyword evidence="5" id="KW-0732">Signal</keyword>
<dbReference type="SUPFAM" id="SSF47699">
    <property type="entry name" value="Bifunctional inhibitor/lipid-transfer protein/seed storage 2S albumin"/>
    <property type="match status" value="1"/>
</dbReference>
<comment type="function">
    <text evidence="4">Plant non-specific lipid-transfer proteins transfer phospholipids as well as galactolipids across membranes. May play a role in wax or cutin deposition in the cell walls of expanding epidermal cells and certain secretory tissues.</text>
</comment>
<accession>A0A2G5CNQ3</accession>
<evidence type="ECO:0000313" key="8">
    <source>
        <dbReference type="Proteomes" id="UP000230069"/>
    </source>
</evidence>
<dbReference type="FunFam" id="1.10.110.10:FF:000002">
    <property type="entry name" value="Non-specific lipid-transfer protein"/>
    <property type="match status" value="1"/>
</dbReference>
<dbReference type="EMBL" id="KZ305062">
    <property type="protein sequence ID" value="PIA32477.1"/>
    <property type="molecule type" value="Genomic_DNA"/>
</dbReference>
<evidence type="ECO:0000256" key="1">
    <source>
        <dbReference type="ARBA" id="ARBA00009748"/>
    </source>
</evidence>
<evidence type="ECO:0000259" key="6">
    <source>
        <dbReference type="SMART" id="SM00499"/>
    </source>
</evidence>
<dbReference type="AlphaFoldDB" id="A0A2G5CNQ3"/>
<dbReference type="Pfam" id="PF00234">
    <property type="entry name" value="Tryp_alpha_amyl"/>
    <property type="match status" value="1"/>
</dbReference>
<keyword evidence="4" id="KW-0446">Lipid-binding</keyword>
<keyword evidence="3" id="KW-1015">Disulfide bond</keyword>
<dbReference type="GO" id="GO:0008289">
    <property type="term" value="F:lipid binding"/>
    <property type="evidence" value="ECO:0007669"/>
    <property type="project" value="UniProtKB-KW"/>
</dbReference>